<keyword evidence="3" id="KW-1185">Reference proteome</keyword>
<proteinExistence type="inferred from homology"/>
<protein>
    <submittedName>
        <fullName evidence="2">Uncharacterized protein</fullName>
    </submittedName>
</protein>
<sequence>MAYPVASQPQATQGYVSRSKSDWHSEVFDCCEDMGICLCGTFIPCILACKVASDYGECCCLPYLGGTVLAMRTGIRERHSIPVIINILSLSFLKTTKTTLSLKKVTFLLGMCMAEKFVSFRYINHFIFRIS</sequence>
<evidence type="ECO:0000256" key="1">
    <source>
        <dbReference type="ARBA" id="ARBA00009024"/>
    </source>
</evidence>
<dbReference type="NCBIfam" id="TIGR01571">
    <property type="entry name" value="A_thal_Cys_rich"/>
    <property type="match status" value="1"/>
</dbReference>
<dbReference type="PANTHER" id="PTHR15907">
    <property type="entry name" value="DUF614 FAMILY PROTEIN-RELATED"/>
    <property type="match status" value="1"/>
</dbReference>
<organism evidence="2 3">
    <name type="scientific">Leptobrachium leishanense</name>
    <name type="common">Leishan spiny toad</name>
    <dbReference type="NCBI Taxonomy" id="445787"/>
    <lineage>
        <taxon>Eukaryota</taxon>
        <taxon>Metazoa</taxon>
        <taxon>Chordata</taxon>
        <taxon>Craniata</taxon>
        <taxon>Vertebrata</taxon>
        <taxon>Euteleostomi</taxon>
        <taxon>Amphibia</taxon>
        <taxon>Batrachia</taxon>
        <taxon>Anura</taxon>
        <taxon>Pelobatoidea</taxon>
        <taxon>Megophryidae</taxon>
        <taxon>Leptobrachium</taxon>
    </lineage>
</organism>
<reference evidence="2" key="1">
    <citation type="submission" date="2025-08" db="UniProtKB">
        <authorList>
            <consortium name="Ensembl"/>
        </authorList>
    </citation>
    <scope>IDENTIFICATION</scope>
</reference>
<dbReference type="GeneTree" id="ENSGT00940000161202"/>
<evidence type="ECO:0000313" key="3">
    <source>
        <dbReference type="Proteomes" id="UP000694569"/>
    </source>
</evidence>
<dbReference type="OrthoDB" id="1045822at2759"/>
<evidence type="ECO:0000313" key="2">
    <source>
        <dbReference type="Ensembl" id="ENSLLEP00000037868.1"/>
    </source>
</evidence>
<dbReference type="Ensembl" id="ENSLLET00000039326.1">
    <property type="protein sequence ID" value="ENSLLEP00000037868.1"/>
    <property type="gene ID" value="ENSLLEG00000024007.1"/>
</dbReference>
<dbReference type="InterPro" id="IPR006461">
    <property type="entry name" value="PLAC_motif_containing"/>
</dbReference>
<dbReference type="Proteomes" id="UP000694569">
    <property type="component" value="Unplaced"/>
</dbReference>
<dbReference type="AlphaFoldDB" id="A0A8C5QI40"/>
<name>A0A8C5QI40_9ANUR</name>
<reference evidence="2" key="2">
    <citation type="submission" date="2025-09" db="UniProtKB">
        <authorList>
            <consortium name="Ensembl"/>
        </authorList>
    </citation>
    <scope>IDENTIFICATION</scope>
</reference>
<accession>A0A8C5QI40</accession>
<comment type="similarity">
    <text evidence="1">Belongs to the cornifelin family.</text>
</comment>